<dbReference type="Pfam" id="PF13508">
    <property type="entry name" value="Acetyltransf_7"/>
    <property type="match status" value="1"/>
</dbReference>
<evidence type="ECO:0000313" key="3">
    <source>
        <dbReference type="Proteomes" id="UP000004728"/>
    </source>
</evidence>
<dbReference type="Proteomes" id="UP000004728">
    <property type="component" value="Unassembled WGS sequence"/>
</dbReference>
<comment type="caution">
    <text evidence="2">The sequence shown here is derived from an EMBL/GenBank/DDBJ whole genome shotgun (WGS) entry which is preliminary data.</text>
</comment>
<dbReference type="GO" id="GO:0016747">
    <property type="term" value="F:acyltransferase activity, transferring groups other than amino-acyl groups"/>
    <property type="evidence" value="ECO:0007669"/>
    <property type="project" value="InterPro"/>
</dbReference>
<organism evidence="2 3">
    <name type="scientific">Novosphingobium nitrogenifigens DSM 19370</name>
    <dbReference type="NCBI Taxonomy" id="983920"/>
    <lineage>
        <taxon>Bacteria</taxon>
        <taxon>Pseudomonadati</taxon>
        <taxon>Pseudomonadota</taxon>
        <taxon>Alphaproteobacteria</taxon>
        <taxon>Sphingomonadales</taxon>
        <taxon>Sphingomonadaceae</taxon>
        <taxon>Novosphingobium</taxon>
    </lineage>
</organism>
<dbReference type="SUPFAM" id="SSF55729">
    <property type="entry name" value="Acyl-CoA N-acyltransferases (Nat)"/>
    <property type="match status" value="1"/>
</dbReference>
<keyword evidence="2" id="KW-0808">Transferase</keyword>
<name>F1Z671_9SPHN</name>
<dbReference type="STRING" id="983920.Y88_2292"/>
<dbReference type="InterPro" id="IPR016181">
    <property type="entry name" value="Acyl_CoA_acyltransferase"/>
</dbReference>
<keyword evidence="3" id="KW-1185">Reference proteome</keyword>
<proteinExistence type="predicted"/>
<dbReference type="Gene3D" id="3.40.630.30">
    <property type="match status" value="1"/>
</dbReference>
<dbReference type="HOGENOM" id="CLU_1658306_0_0_5"/>
<dbReference type="AlphaFoldDB" id="F1Z671"/>
<dbReference type="EMBL" id="AEWJ01000024">
    <property type="protein sequence ID" value="EGD59853.1"/>
    <property type="molecule type" value="Genomic_DNA"/>
</dbReference>
<reference evidence="2 3" key="1">
    <citation type="journal article" date="2012" name="J. Bacteriol.">
        <title>Draft Genome Sequence of Novosphingobium nitrogenifigens Y88T.</title>
        <authorList>
            <person name="Strabala T.J."/>
            <person name="Macdonald L."/>
            <person name="Liu V."/>
            <person name="Smit A.M."/>
        </authorList>
    </citation>
    <scope>NUCLEOTIDE SEQUENCE [LARGE SCALE GENOMIC DNA]</scope>
    <source>
        <strain evidence="2 3">DSM 19370</strain>
    </source>
</reference>
<sequence>MIPPDRWHEPYMPLGELQSEMAEGVAFSGFAVQDELVGVMGIQHVKNVRLIRHAYVLPEWQGHGVGSRLIAHLRGADETPVLIGTWAAANWAIRFYQRHGFELVPEAATGPLLKTYWHVPERQIATSVVLALPALSEGGAARLMAEIA</sequence>
<accession>F1Z671</accession>
<feature type="domain" description="N-acetyltransferase" evidence="1">
    <location>
        <begin position="1"/>
        <end position="135"/>
    </location>
</feature>
<dbReference type="eggNOG" id="COG0456">
    <property type="taxonomic scope" value="Bacteria"/>
</dbReference>
<dbReference type="PROSITE" id="PS51186">
    <property type="entry name" value="GNAT"/>
    <property type="match status" value="1"/>
</dbReference>
<dbReference type="InterPro" id="IPR000182">
    <property type="entry name" value="GNAT_dom"/>
</dbReference>
<gene>
    <name evidence="2" type="ORF">Y88_2292</name>
</gene>
<evidence type="ECO:0000259" key="1">
    <source>
        <dbReference type="PROSITE" id="PS51186"/>
    </source>
</evidence>
<protein>
    <submittedName>
        <fullName evidence="2">Putative acetyltransferase (GNAT) family protein</fullName>
    </submittedName>
</protein>
<evidence type="ECO:0000313" key="2">
    <source>
        <dbReference type="EMBL" id="EGD59853.1"/>
    </source>
</evidence>
<dbReference type="InParanoid" id="F1Z671"/>
<dbReference type="CDD" id="cd04301">
    <property type="entry name" value="NAT_SF"/>
    <property type="match status" value="1"/>
</dbReference>